<evidence type="ECO:0000313" key="3">
    <source>
        <dbReference type="Proteomes" id="UP000653099"/>
    </source>
</evidence>
<feature type="compositionally biased region" description="Polar residues" evidence="1">
    <location>
        <begin position="167"/>
        <end position="179"/>
    </location>
</feature>
<dbReference type="AlphaFoldDB" id="A0A830E7P7"/>
<dbReference type="Pfam" id="PF24350">
    <property type="entry name" value="DUF7510"/>
    <property type="match status" value="1"/>
</dbReference>
<keyword evidence="3" id="KW-1185">Reference proteome</keyword>
<comment type="caution">
    <text evidence="2">The sequence shown here is derived from an EMBL/GenBank/DDBJ whole genome shotgun (WGS) entry which is preliminary data.</text>
</comment>
<protein>
    <submittedName>
        <fullName evidence="2">Uncharacterized protein</fullName>
    </submittedName>
</protein>
<evidence type="ECO:0000256" key="1">
    <source>
        <dbReference type="SAM" id="MobiDB-lite"/>
    </source>
</evidence>
<dbReference type="Proteomes" id="UP000653099">
    <property type="component" value="Unassembled WGS sequence"/>
</dbReference>
<name>A0A830E7P7_9EURY</name>
<feature type="compositionally biased region" description="Basic and acidic residues" evidence="1">
    <location>
        <begin position="182"/>
        <end position="197"/>
    </location>
</feature>
<reference evidence="2" key="1">
    <citation type="journal article" date="2014" name="Int. J. Syst. Evol. Microbiol.">
        <title>Complete genome sequence of Corynebacterium casei LMG S-19264T (=DSM 44701T), isolated from a smear-ripened cheese.</title>
        <authorList>
            <consortium name="US DOE Joint Genome Institute (JGI-PGF)"/>
            <person name="Walter F."/>
            <person name="Albersmeier A."/>
            <person name="Kalinowski J."/>
            <person name="Ruckert C."/>
        </authorList>
    </citation>
    <scope>NUCLEOTIDE SEQUENCE</scope>
    <source>
        <strain evidence="2">JCM 14359</strain>
    </source>
</reference>
<dbReference type="EMBL" id="BMOC01000002">
    <property type="protein sequence ID" value="GGI97558.1"/>
    <property type="molecule type" value="Genomic_DNA"/>
</dbReference>
<dbReference type="InterPro" id="IPR055932">
    <property type="entry name" value="DUF7510"/>
</dbReference>
<sequence>MGPPLEVRGHITGSFRVGARCRRRARPYYKCLAADPFGMTPPHEESAGADGGAGDDTVSFSVTIEGGETVIRMRGDRDTAVVVRSASGERIYLPPEGFDRAASGSGGASPSAGADSPYGGLRPDSPYQSVPTDSPYRGVESESPYQSMPMDSPYQGAESDSPYQAAGETTPSEGLTATTDGYRIRHPEPVTDVRVLR</sequence>
<reference evidence="2" key="2">
    <citation type="submission" date="2020-09" db="EMBL/GenBank/DDBJ databases">
        <authorList>
            <person name="Sun Q."/>
            <person name="Ohkuma M."/>
        </authorList>
    </citation>
    <scope>NUCLEOTIDE SEQUENCE</scope>
    <source>
        <strain evidence="2">JCM 14359</strain>
    </source>
</reference>
<feature type="region of interest" description="Disordered" evidence="1">
    <location>
        <begin position="94"/>
        <end position="197"/>
    </location>
</feature>
<accession>A0A830E7P7</accession>
<organism evidence="2 3">
    <name type="scientific">Halobellus salinus</name>
    <dbReference type="NCBI Taxonomy" id="931585"/>
    <lineage>
        <taxon>Archaea</taxon>
        <taxon>Methanobacteriati</taxon>
        <taxon>Methanobacteriota</taxon>
        <taxon>Stenosarchaea group</taxon>
        <taxon>Halobacteria</taxon>
        <taxon>Halobacteriales</taxon>
        <taxon>Haloferacaceae</taxon>
        <taxon>Halobellus</taxon>
    </lineage>
</organism>
<gene>
    <name evidence="2" type="ORF">GCM10008995_04300</name>
</gene>
<proteinExistence type="predicted"/>
<evidence type="ECO:0000313" key="2">
    <source>
        <dbReference type="EMBL" id="GGI97558.1"/>
    </source>
</evidence>
<feature type="compositionally biased region" description="Low complexity" evidence="1">
    <location>
        <begin position="108"/>
        <end position="120"/>
    </location>
</feature>